<feature type="transmembrane region" description="Helical" evidence="1">
    <location>
        <begin position="258"/>
        <end position="280"/>
    </location>
</feature>
<feature type="transmembrane region" description="Helical" evidence="1">
    <location>
        <begin position="226"/>
        <end position="246"/>
    </location>
</feature>
<feature type="transmembrane region" description="Helical" evidence="1">
    <location>
        <begin position="196"/>
        <end position="214"/>
    </location>
</feature>
<evidence type="ECO:0008006" key="4">
    <source>
        <dbReference type="Google" id="ProtNLM"/>
    </source>
</evidence>
<dbReference type="InterPro" id="IPR032713">
    <property type="entry name" value="EmrE"/>
</dbReference>
<gene>
    <name evidence="2" type="ORF">NCTC11388_04078</name>
</gene>
<sequence length="307" mass="33623">MPDKIRISPIFLGVISSLFFAATFVLNRAMSLDGGHWIWSAALRFVWMLPLLMIIVGFRKGLKPTLAAIKANFWSWILWSTVGFGVFYSTLTFGAKFGPSWLVASTFETTIIFGMLLAPLLIPRTANQISKGSLAFSALIILGIVIMQISQAKFTSWTDIAMGTIPVLISAIAYPLGNRKMMMVTDGKLDAYQRTLGMTICSMPFWIILCSFAYHQDGLPSSGQLTQTFIVALSSGVIATVLFFTATDRVRNSPHKLAAVEATQSMEVIFALIGELLILHGAFPDMYSLAGIVLVIAGMILHSRHTT</sequence>
<accession>A0A380CR90</accession>
<proteinExistence type="predicted"/>
<reference evidence="2 3" key="1">
    <citation type="submission" date="2018-06" db="EMBL/GenBank/DDBJ databases">
        <authorList>
            <consortium name="Pathogen Informatics"/>
            <person name="Doyle S."/>
        </authorList>
    </citation>
    <scope>NUCLEOTIDE SEQUENCE [LARGE SCALE GENOMIC DNA]</scope>
    <source>
        <strain evidence="2 3">NCTC11388</strain>
    </source>
</reference>
<organism evidence="2 3">
    <name type="scientific">Sphingobacterium spiritivorum</name>
    <name type="common">Flavobacterium spiritivorum</name>
    <dbReference type="NCBI Taxonomy" id="258"/>
    <lineage>
        <taxon>Bacteria</taxon>
        <taxon>Pseudomonadati</taxon>
        <taxon>Bacteroidota</taxon>
        <taxon>Sphingobacteriia</taxon>
        <taxon>Sphingobacteriales</taxon>
        <taxon>Sphingobacteriaceae</taxon>
        <taxon>Sphingobacterium</taxon>
    </lineage>
</organism>
<evidence type="ECO:0000313" key="3">
    <source>
        <dbReference type="Proteomes" id="UP000254893"/>
    </source>
</evidence>
<keyword evidence="1" id="KW-1133">Transmembrane helix</keyword>
<dbReference type="RefSeq" id="WP_115171424.1">
    <property type="nucleotide sequence ID" value="NZ_UGYW01000002.1"/>
</dbReference>
<feature type="transmembrane region" description="Helical" evidence="1">
    <location>
        <begin position="101"/>
        <end position="122"/>
    </location>
</feature>
<feature type="transmembrane region" description="Helical" evidence="1">
    <location>
        <begin position="71"/>
        <end position="89"/>
    </location>
</feature>
<dbReference type="Proteomes" id="UP000254893">
    <property type="component" value="Unassembled WGS sequence"/>
</dbReference>
<feature type="transmembrane region" description="Helical" evidence="1">
    <location>
        <begin position="7"/>
        <end position="26"/>
    </location>
</feature>
<feature type="transmembrane region" description="Helical" evidence="1">
    <location>
        <begin position="38"/>
        <end position="59"/>
    </location>
</feature>
<dbReference type="AlphaFoldDB" id="A0A380CR90"/>
<evidence type="ECO:0000256" key="1">
    <source>
        <dbReference type="SAM" id="Phobius"/>
    </source>
</evidence>
<keyword evidence="1" id="KW-0472">Membrane</keyword>
<dbReference type="Pfam" id="PF13536">
    <property type="entry name" value="EmrE"/>
    <property type="match status" value="1"/>
</dbReference>
<feature type="transmembrane region" description="Helical" evidence="1">
    <location>
        <begin position="134"/>
        <end position="151"/>
    </location>
</feature>
<feature type="transmembrane region" description="Helical" evidence="1">
    <location>
        <begin position="157"/>
        <end position="176"/>
    </location>
</feature>
<protein>
    <recommendedName>
        <fullName evidence="4">Multidrug resistance efflux transporter family protein</fullName>
    </recommendedName>
</protein>
<name>A0A380CR90_SPHSI</name>
<evidence type="ECO:0000313" key="2">
    <source>
        <dbReference type="EMBL" id="SUJ27075.1"/>
    </source>
</evidence>
<dbReference type="EMBL" id="UGYW01000002">
    <property type="protein sequence ID" value="SUJ27075.1"/>
    <property type="molecule type" value="Genomic_DNA"/>
</dbReference>
<keyword evidence="1" id="KW-0812">Transmembrane</keyword>